<name>A0A2G9UBX0_TELCI</name>
<proteinExistence type="predicted"/>
<feature type="transmembrane region" description="Helical" evidence="1">
    <location>
        <begin position="178"/>
        <end position="200"/>
    </location>
</feature>
<keyword evidence="1" id="KW-0812">Transmembrane</keyword>
<dbReference type="EMBL" id="KZ347438">
    <property type="protein sequence ID" value="PIO67724.1"/>
    <property type="molecule type" value="Genomic_DNA"/>
</dbReference>
<keyword evidence="1" id="KW-1133">Transmembrane helix</keyword>
<dbReference type="Proteomes" id="UP000230423">
    <property type="component" value="Unassembled WGS sequence"/>
</dbReference>
<sequence length="229" mass="25549">MFDLTAESVKVIRTAVEFSWKEPMVSMLRDLGVNSRPHTRQLLETVVANLRPMKIAVTYAQQARKQSLWDIMFGAPEPPSVREQCEVIECVEGILSDADTNMGTHFIAEVTPPNADTARRFDFSLCSQLLPHWKSLAKPYEFPPLVALLTKINEYLNRTAVVSVIAGEYSKDSGYSSYATYSGAVLANYGVLLGFFVVFLFARYGIWALVPVLLTSFICAMFCLAAEDL</sequence>
<accession>A0A2G9UBX0</accession>
<evidence type="ECO:0000313" key="2">
    <source>
        <dbReference type="EMBL" id="PIO67724.1"/>
    </source>
</evidence>
<evidence type="ECO:0000313" key="3">
    <source>
        <dbReference type="Proteomes" id="UP000230423"/>
    </source>
</evidence>
<gene>
    <name evidence="2" type="ORF">TELCIR_10518</name>
</gene>
<feature type="transmembrane region" description="Helical" evidence="1">
    <location>
        <begin position="206"/>
        <end position="226"/>
    </location>
</feature>
<keyword evidence="1" id="KW-0472">Membrane</keyword>
<dbReference type="OrthoDB" id="5835248at2759"/>
<keyword evidence="3" id="KW-1185">Reference proteome</keyword>
<dbReference type="AlphaFoldDB" id="A0A2G9UBX0"/>
<reference evidence="2 3" key="1">
    <citation type="submission" date="2015-09" db="EMBL/GenBank/DDBJ databases">
        <title>Draft genome of the parasitic nematode Teladorsagia circumcincta isolate WARC Sus (inbred).</title>
        <authorList>
            <person name="Mitreva M."/>
        </authorList>
    </citation>
    <scope>NUCLEOTIDE SEQUENCE [LARGE SCALE GENOMIC DNA]</scope>
    <source>
        <strain evidence="2 3">S</strain>
    </source>
</reference>
<evidence type="ECO:0000256" key="1">
    <source>
        <dbReference type="SAM" id="Phobius"/>
    </source>
</evidence>
<organism evidence="2 3">
    <name type="scientific">Teladorsagia circumcincta</name>
    <name type="common">Brown stomach worm</name>
    <name type="synonym">Ostertagia circumcincta</name>
    <dbReference type="NCBI Taxonomy" id="45464"/>
    <lineage>
        <taxon>Eukaryota</taxon>
        <taxon>Metazoa</taxon>
        <taxon>Ecdysozoa</taxon>
        <taxon>Nematoda</taxon>
        <taxon>Chromadorea</taxon>
        <taxon>Rhabditida</taxon>
        <taxon>Rhabditina</taxon>
        <taxon>Rhabditomorpha</taxon>
        <taxon>Strongyloidea</taxon>
        <taxon>Trichostrongylidae</taxon>
        <taxon>Teladorsagia</taxon>
    </lineage>
</organism>
<protein>
    <submittedName>
        <fullName evidence="2">Uncharacterized protein</fullName>
    </submittedName>
</protein>